<organism evidence="5 6">
    <name type="scientific">Clostridium novyi A str. 4552</name>
    <dbReference type="NCBI Taxonomy" id="1444289"/>
    <lineage>
        <taxon>Bacteria</taxon>
        <taxon>Bacillati</taxon>
        <taxon>Bacillota</taxon>
        <taxon>Clostridia</taxon>
        <taxon>Eubacteriales</taxon>
        <taxon>Clostridiaceae</taxon>
        <taxon>Clostridium</taxon>
    </lineage>
</organism>
<dbReference type="Pfam" id="PF02796">
    <property type="entry name" value="HTH_7"/>
    <property type="match status" value="1"/>
</dbReference>
<dbReference type="InterPro" id="IPR003959">
    <property type="entry name" value="ATPase_AAA_core"/>
</dbReference>
<evidence type="ECO:0000256" key="3">
    <source>
        <dbReference type="ARBA" id="ARBA00022840"/>
    </source>
</evidence>
<evidence type="ECO:0000256" key="2">
    <source>
        <dbReference type="ARBA" id="ARBA00022741"/>
    </source>
</evidence>
<protein>
    <recommendedName>
        <fullName evidence="4">AAA+ ATPase domain-containing protein</fullName>
    </recommendedName>
</protein>
<evidence type="ECO:0000256" key="1">
    <source>
        <dbReference type="ARBA" id="ARBA00006914"/>
    </source>
</evidence>
<keyword evidence="3" id="KW-0067">ATP-binding</keyword>
<accession>A0A0A0I4R6</accession>
<dbReference type="CDD" id="cd19481">
    <property type="entry name" value="RecA-like_protease"/>
    <property type="match status" value="1"/>
</dbReference>
<proteinExistence type="inferred from homology"/>
<dbReference type="RefSeq" id="WP_039255501.1">
    <property type="nucleotide sequence ID" value="NZ_JENJ01000032.1"/>
</dbReference>
<dbReference type="EMBL" id="JENJ01000032">
    <property type="protein sequence ID" value="KGM95822.1"/>
    <property type="molecule type" value="Genomic_DNA"/>
</dbReference>
<dbReference type="InterPro" id="IPR050221">
    <property type="entry name" value="26S_Proteasome_ATPase"/>
</dbReference>
<dbReference type="Gene3D" id="3.40.50.300">
    <property type="entry name" value="P-loop containing nucleotide triphosphate hydrolases"/>
    <property type="match status" value="1"/>
</dbReference>
<sequence>MKVIEVIPQLIRASLEKDQNSVEVISLTISNMIRNKYPQISEQIDKVLFDKNIGCSAYRSIGLSDIPTDKKNNENLIDIKEINEIDMPVLSKENADVLKKFIKEQHKKLELMKLGLKPTNSILFFGEPGVGKTYSARWLSSKLKKPLVVLDLSTVMSSYLGETGSNIKKVLDYAKDNDCILFLDEFDAIAKTRTDDRELGEIKRIVNVLLKELEEWPIGSIIIAATNHEELLDKAIWRRFDLKVHLDLPNEESRMIIIKREFQKVNQNIDDEVLKLLVEALKGENGAEIVRVCTEIKREYVLENETISKLIIKKCSKYIAKCDRESKINLVKKMNLSGLSVKEINKLTQLSTSTLYRYLEKN</sequence>
<keyword evidence="2" id="KW-0547">Nucleotide-binding</keyword>
<evidence type="ECO:0000313" key="5">
    <source>
        <dbReference type="EMBL" id="KGM95822.1"/>
    </source>
</evidence>
<dbReference type="InterPro" id="IPR027417">
    <property type="entry name" value="P-loop_NTPase"/>
</dbReference>
<comment type="caution">
    <text evidence="5">The sequence shown here is derived from an EMBL/GenBank/DDBJ whole genome shotgun (WGS) entry which is preliminary data.</text>
</comment>
<dbReference type="PANTHER" id="PTHR23073">
    <property type="entry name" value="26S PROTEASOME REGULATORY SUBUNIT"/>
    <property type="match status" value="1"/>
</dbReference>
<comment type="similarity">
    <text evidence="1">Belongs to the AAA ATPase family.</text>
</comment>
<dbReference type="GO" id="GO:0016887">
    <property type="term" value="F:ATP hydrolysis activity"/>
    <property type="evidence" value="ECO:0007669"/>
    <property type="project" value="InterPro"/>
</dbReference>
<name>A0A0A0I4R6_CLONO</name>
<gene>
    <name evidence="5" type="ORF">Z968_08225</name>
</gene>
<dbReference type="SUPFAM" id="SSF52540">
    <property type="entry name" value="P-loop containing nucleoside triphosphate hydrolases"/>
    <property type="match status" value="1"/>
</dbReference>
<evidence type="ECO:0000259" key="4">
    <source>
        <dbReference type="SMART" id="SM00382"/>
    </source>
</evidence>
<dbReference type="GO" id="GO:0003677">
    <property type="term" value="F:DNA binding"/>
    <property type="evidence" value="ECO:0007669"/>
    <property type="project" value="InterPro"/>
</dbReference>
<dbReference type="Proteomes" id="UP000030012">
    <property type="component" value="Unassembled WGS sequence"/>
</dbReference>
<dbReference type="Pfam" id="PF00004">
    <property type="entry name" value="AAA"/>
    <property type="match status" value="1"/>
</dbReference>
<dbReference type="GO" id="GO:0000150">
    <property type="term" value="F:DNA strand exchange activity"/>
    <property type="evidence" value="ECO:0007669"/>
    <property type="project" value="InterPro"/>
</dbReference>
<evidence type="ECO:0000313" key="6">
    <source>
        <dbReference type="Proteomes" id="UP000030012"/>
    </source>
</evidence>
<dbReference type="GO" id="GO:0005524">
    <property type="term" value="F:ATP binding"/>
    <property type="evidence" value="ECO:0007669"/>
    <property type="project" value="UniProtKB-KW"/>
</dbReference>
<reference evidence="5 6" key="1">
    <citation type="submission" date="2014-01" db="EMBL/GenBank/DDBJ databases">
        <title>Plasmidome dynamics in the species complex Clostridium novyi sensu lato converts strains of independent lineages into distinctly different pathogens.</title>
        <authorList>
            <person name="Skarin H."/>
            <person name="Segerman B."/>
        </authorList>
    </citation>
    <scope>NUCLEOTIDE SEQUENCE [LARGE SCALE GENOMIC DNA]</scope>
    <source>
        <strain evidence="5 6">4552</strain>
    </source>
</reference>
<dbReference type="SMART" id="SM00382">
    <property type="entry name" value="AAA"/>
    <property type="match status" value="1"/>
</dbReference>
<feature type="domain" description="AAA+ ATPase" evidence="4">
    <location>
        <begin position="118"/>
        <end position="250"/>
    </location>
</feature>
<dbReference type="AlphaFoldDB" id="A0A0A0I4R6"/>
<dbReference type="InterPro" id="IPR003593">
    <property type="entry name" value="AAA+_ATPase"/>
</dbReference>
<dbReference type="InterPro" id="IPR006120">
    <property type="entry name" value="Resolvase_HTH_dom"/>
</dbReference>